<name>A0AAU8B503_9VIRU</name>
<reference evidence="3" key="1">
    <citation type="submission" date="2024-03" db="EMBL/GenBank/DDBJ databases">
        <title>Diverse circular DNA viruses in blood, oral, and fecal samples of captive lemurs.</title>
        <authorList>
            <person name="Paietta E.N."/>
            <person name="Kraberger S."/>
            <person name="Lund M.C."/>
            <person name="Custer J.M."/>
            <person name="Vargas K.M."/>
            <person name="Ehmke E.E."/>
            <person name="Yoder A.D."/>
            <person name="Varsani A."/>
        </authorList>
    </citation>
    <scope>NUCLEOTIDE SEQUENCE</scope>
    <source>
        <strain evidence="2">Duke_27FF_2203</strain>
        <strain evidence="3">Duke_27FS_21</strain>
    </source>
</reference>
<keyword evidence="1" id="KW-0812">Transmembrane</keyword>
<evidence type="ECO:0000256" key="1">
    <source>
        <dbReference type="SAM" id="Phobius"/>
    </source>
</evidence>
<accession>A0AAU8B503</accession>
<protein>
    <submittedName>
        <fullName evidence="3">Uncharacterized protein</fullName>
    </submittedName>
</protein>
<dbReference type="EMBL" id="PP511782">
    <property type="protein sequence ID" value="XCD07320.1"/>
    <property type="molecule type" value="Genomic_DNA"/>
</dbReference>
<dbReference type="EMBL" id="PP511787">
    <property type="protein sequence ID" value="XCD07359.1"/>
    <property type="molecule type" value="Genomic_DNA"/>
</dbReference>
<proteinExistence type="predicted"/>
<keyword evidence="1" id="KW-1133">Transmembrane helix</keyword>
<feature type="transmembrane region" description="Helical" evidence="1">
    <location>
        <begin position="6"/>
        <end position="25"/>
    </location>
</feature>
<sequence length="37" mass="4713">MEKPLWKHLFWFMIFGPFYVLYLYLNDKKDEKKVEKS</sequence>
<keyword evidence="1" id="KW-0472">Membrane</keyword>
<organism evidence="3">
    <name type="scientific">Dulem virus 79</name>
    <dbReference type="NCBI Taxonomy" id="3145790"/>
    <lineage>
        <taxon>Viruses</taxon>
        <taxon>Monodnaviria</taxon>
        <taxon>Sangervirae</taxon>
        <taxon>Phixviricota</taxon>
        <taxon>Malgrandaviricetes</taxon>
        <taxon>Petitvirales</taxon>
        <taxon>Microviridae</taxon>
        <taxon>Microvirus</taxon>
    </lineage>
</organism>
<evidence type="ECO:0000313" key="3">
    <source>
        <dbReference type="EMBL" id="XCD07359.1"/>
    </source>
</evidence>
<evidence type="ECO:0000313" key="2">
    <source>
        <dbReference type="EMBL" id="XCD07320.1"/>
    </source>
</evidence>